<accession>A0AAD5N908</accession>
<name>A0AAD5N908_PARTN</name>
<keyword evidence="2" id="KW-1185">Reference proteome</keyword>
<sequence length="78" mass="9144">MIEENSPTTWRMLADEAECCFKTIANILHELGKKVWRKLKWVEHELTEALEPWKRAKLAHHARGPDFLDDEIACDDRG</sequence>
<evidence type="ECO:0000313" key="2">
    <source>
        <dbReference type="Proteomes" id="UP001196413"/>
    </source>
</evidence>
<dbReference type="EMBL" id="JAHQIW010004746">
    <property type="protein sequence ID" value="KAJ1363511.1"/>
    <property type="molecule type" value="Genomic_DNA"/>
</dbReference>
<proteinExistence type="predicted"/>
<protein>
    <submittedName>
        <fullName evidence="1">Uncharacterized protein</fullName>
    </submittedName>
</protein>
<evidence type="ECO:0000313" key="1">
    <source>
        <dbReference type="EMBL" id="KAJ1363511.1"/>
    </source>
</evidence>
<reference evidence="1" key="1">
    <citation type="submission" date="2021-06" db="EMBL/GenBank/DDBJ databases">
        <title>Parelaphostrongylus tenuis whole genome reference sequence.</title>
        <authorList>
            <person name="Garwood T.J."/>
            <person name="Larsen P.A."/>
            <person name="Fountain-Jones N.M."/>
            <person name="Garbe J.R."/>
            <person name="Macchietto M.G."/>
            <person name="Kania S.A."/>
            <person name="Gerhold R.W."/>
            <person name="Richards J.E."/>
            <person name="Wolf T.M."/>
        </authorList>
    </citation>
    <scope>NUCLEOTIDE SEQUENCE</scope>
    <source>
        <strain evidence="1">MNPRO001-30</strain>
        <tissue evidence="1">Meninges</tissue>
    </source>
</reference>
<gene>
    <name evidence="1" type="ORF">KIN20_023396</name>
</gene>
<organism evidence="1 2">
    <name type="scientific">Parelaphostrongylus tenuis</name>
    <name type="common">Meningeal worm</name>
    <dbReference type="NCBI Taxonomy" id="148309"/>
    <lineage>
        <taxon>Eukaryota</taxon>
        <taxon>Metazoa</taxon>
        <taxon>Ecdysozoa</taxon>
        <taxon>Nematoda</taxon>
        <taxon>Chromadorea</taxon>
        <taxon>Rhabditida</taxon>
        <taxon>Rhabditina</taxon>
        <taxon>Rhabditomorpha</taxon>
        <taxon>Strongyloidea</taxon>
        <taxon>Metastrongylidae</taxon>
        <taxon>Parelaphostrongylus</taxon>
    </lineage>
</organism>
<dbReference type="AlphaFoldDB" id="A0AAD5N908"/>
<comment type="caution">
    <text evidence="1">The sequence shown here is derived from an EMBL/GenBank/DDBJ whole genome shotgun (WGS) entry which is preliminary data.</text>
</comment>
<dbReference type="Proteomes" id="UP001196413">
    <property type="component" value="Unassembled WGS sequence"/>
</dbReference>